<dbReference type="EMBL" id="JADEWZ010000026">
    <property type="protein sequence ID" value="MBE9117530.1"/>
    <property type="molecule type" value="Genomic_DNA"/>
</dbReference>
<evidence type="ECO:0000313" key="1">
    <source>
        <dbReference type="EMBL" id="MBE9117530.1"/>
    </source>
</evidence>
<dbReference type="AlphaFoldDB" id="A0A8J7DYK6"/>
<name>A0A8J7DYK6_9CYAN</name>
<sequence>MKSFFRWSATLGLVGSTLLGTLLGGNLSALALSPEEIVEQLKAVPVFTIADEEGSPLVASSSEGSDAIAGAFISQRDAIAFVEKLKQENPELGNRVQVVPVSMGEIYQLNQETTSATDGLNFAYVPTQQEVTQALTLLQAQNPDLENFPGVPLFFARGAEQDGLLTIQVEGKQLVPFFFEREHLLQQVGDTQVKVEVIPLEGLIKAFEEGQNDEFFKNVMLVPSRESLQFLRSLNQEQ</sequence>
<protein>
    <recommendedName>
        <fullName evidence="3">Tic22 family protein</fullName>
    </recommendedName>
</protein>
<reference evidence="1" key="1">
    <citation type="submission" date="2020-10" db="EMBL/GenBank/DDBJ databases">
        <authorList>
            <person name="Castelo-Branco R."/>
            <person name="Eusebio N."/>
            <person name="Adriana R."/>
            <person name="Vieira A."/>
            <person name="Brugerolle De Fraissinette N."/>
            <person name="Rezende De Castro R."/>
            <person name="Schneider M.P."/>
            <person name="Vasconcelos V."/>
            <person name="Leao P.N."/>
        </authorList>
    </citation>
    <scope>NUCLEOTIDE SEQUENCE</scope>
    <source>
        <strain evidence="1">LEGE 07157</strain>
    </source>
</reference>
<dbReference type="PANTHER" id="PTHR33926:SF4">
    <property type="entry name" value="PROTEIN TIC 22, CHLOROPLASTIC"/>
    <property type="match status" value="1"/>
</dbReference>
<accession>A0A8J7DYK6</accession>
<keyword evidence="2" id="KW-1185">Reference proteome</keyword>
<evidence type="ECO:0000313" key="2">
    <source>
        <dbReference type="Proteomes" id="UP000654482"/>
    </source>
</evidence>
<evidence type="ECO:0008006" key="3">
    <source>
        <dbReference type="Google" id="ProtNLM"/>
    </source>
</evidence>
<dbReference type="Gene3D" id="3.40.1350.100">
    <property type="match status" value="1"/>
</dbReference>
<gene>
    <name evidence="1" type="ORF">IQ249_16650</name>
</gene>
<dbReference type="Pfam" id="PF04278">
    <property type="entry name" value="Tic22"/>
    <property type="match status" value="1"/>
</dbReference>
<dbReference type="Proteomes" id="UP000654482">
    <property type="component" value="Unassembled WGS sequence"/>
</dbReference>
<organism evidence="1 2">
    <name type="scientific">Lusitaniella coriacea LEGE 07157</name>
    <dbReference type="NCBI Taxonomy" id="945747"/>
    <lineage>
        <taxon>Bacteria</taxon>
        <taxon>Bacillati</taxon>
        <taxon>Cyanobacteriota</taxon>
        <taxon>Cyanophyceae</taxon>
        <taxon>Spirulinales</taxon>
        <taxon>Lusitaniellaceae</taxon>
        <taxon>Lusitaniella</taxon>
    </lineage>
</organism>
<comment type="caution">
    <text evidence="1">The sequence shown here is derived from an EMBL/GenBank/DDBJ whole genome shotgun (WGS) entry which is preliminary data.</text>
</comment>
<dbReference type="InterPro" id="IPR007378">
    <property type="entry name" value="Tic22-like"/>
</dbReference>
<dbReference type="PANTHER" id="PTHR33926">
    <property type="entry name" value="PROTEIN TIC 22, CHLOROPLASTIC"/>
    <property type="match status" value="1"/>
</dbReference>
<proteinExistence type="predicted"/>
<dbReference type="GO" id="GO:0015031">
    <property type="term" value="P:protein transport"/>
    <property type="evidence" value="ECO:0007669"/>
    <property type="project" value="InterPro"/>
</dbReference>